<evidence type="ECO:0000259" key="9">
    <source>
        <dbReference type="PROSITE" id="PS50113"/>
    </source>
</evidence>
<dbReference type="Gene3D" id="3.30.450.20">
    <property type="entry name" value="PAS domain"/>
    <property type="match status" value="1"/>
</dbReference>
<evidence type="ECO:0000313" key="10">
    <source>
        <dbReference type="EMBL" id="PTQ80215.1"/>
    </source>
</evidence>
<dbReference type="SUPFAM" id="SSF55874">
    <property type="entry name" value="ATPase domain of HSP90 chaperone/DNA topoisomerase II/histidine kinase"/>
    <property type="match status" value="1"/>
</dbReference>
<evidence type="ECO:0000256" key="2">
    <source>
        <dbReference type="ARBA" id="ARBA00004429"/>
    </source>
</evidence>
<evidence type="ECO:0000313" key="13">
    <source>
        <dbReference type="Proteomes" id="UP000244110"/>
    </source>
</evidence>
<evidence type="ECO:0000256" key="3">
    <source>
        <dbReference type="ARBA" id="ARBA00012438"/>
    </source>
</evidence>
<dbReference type="KEGG" id="nur:ATY38_14235"/>
<evidence type="ECO:0000256" key="6">
    <source>
        <dbReference type="ARBA" id="ARBA00022777"/>
    </source>
</evidence>
<dbReference type="InterPro" id="IPR003661">
    <property type="entry name" value="HisK_dim/P_dom"/>
</dbReference>
<feature type="domain" description="Histidine kinase" evidence="8">
    <location>
        <begin position="276"/>
        <end position="488"/>
    </location>
</feature>
<dbReference type="InterPro" id="IPR004358">
    <property type="entry name" value="Sig_transdc_His_kin-like_C"/>
</dbReference>
<dbReference type="PROSITE" id="PS50109">
    <property type="entry name" value="HIS_KIN"/>
    <property type="match status" value="1"/>
</dbReference>
<dbReference type="Proteomes" id="UP000182882">
    <property type="component" value="Unassembled WGS sequence"/>
</dbReference>
<feature type="domain" description="PAC" evidence="9">
    <location>
        <begin position="206"/>
        <end position="258"/>
    </location>
</feature>
<keyword evidence="12" id="KW-1185">Reference proteome</keyword>
<dbReference type="Gene3D" id="3.30.565.10">
    <property type="entry name" value="Histidine kinase-like ATPase, C-terminal domain"/>
    <property type="match status" value="1"/>
</dbReference>
<evidence type="ECO:0000256" key="5">
    <source>
        <dbReference type="ARBA" id="ARBA00022679"/>
    </source>
</evidence>
<dbReference type="InterPro" id="IPR035965">
    <property type="entry name" value="PAS-like_dom_sf"/>
</dbReference>
<dbReference type="InterPro" id="IPR000700">
    <property type="entry name" value="PAS-assoc_C"/>
</dbReference>
<reference evidence="10 13" key="3">
    <citation type="submission" date="2018-04" db="EMBL/GenBank/DDBJ databases">
        <title>Active sludge and wastewater microbial communities from Klosterneuburg, Austria.</title>
        <authorList>
            <person name="Wagner M."/>
        </authorList>
    </citation>
    <scope>NUCLEOTIDE SEQUENCE [LARGE SCALE GENOMIC DNA]</scope>
    <source>
        <strain evidence="10 13">Nm4</strain>
    </source>
</reference>
<dbReference type="PANTHER" id="PTHR43304:SF1">
    <property type="entry name" value="PAC DOMAIN-CONTAINING PROTEIN"/>
    <property type="match status" value="1"/>
</dbReference>
<dbReference type="EMBL" id="QAOL01000040">
    <property type="protein sequence ID" value="PTQ80215.1"/>
    <property type="molecule type" value="Genomic_DNA"/>
</dbReference>
<evidence type="ECO:0000256" key="4">
    <source>
        <dbReference type="ARBA" id="ARBA00022553"/>
    </source>
</evidence>
<dbReference type="InterPro" id="IPR036097">
    <property type="entry name" value="HisK_dim/P_sf"/>
</dbReference>
<name>A0A0S3AMJ5_9PROT</name>
<dbReference type="EMBL" id="FNLN01000038">
    <property type="protein sequence ID" value="SDU23809.1"/>
    <property type="molecule type" value="Genomic_DNA"/>
</dbReference>
<dbReference type="EC" id="2.7.13.3" evidence="3"/>
<dbReference type="Proteomes" id="UP000244110">
    <property type="component" value="Unassembled WGS sequence"/>
</dbReference>
<protein>
    <recommendedName>
        <fullName evidence="3">histidine kinase</fullName>
        <ecNumber evidence="3">2.7.13.3</ecNumber>
    </recommendedName>
</protein>
<keyword evidence="4" id="KW-0597">Phosphoprotein</keyword>
<dbReference type="GO" id="GO:0005886">
    <property type="term" value="C:plasma membrane"/>
    <property type="evidence" value="ECO:0007669"/>
    <property type="project" value="UniProtKB-SubCell"/>
</dbReference>
<evidence type="ECO:0000256" key="7">
    <source>
        <dbReference type="SAM" id="Coils"/>
    </source>
</evidence>
<comment type="catalytic activity">
    <reaction evidence="1">
        <text>ATP + protein L-histidine = ADP + protein N-phospho-L-histidine.</text>
        <dbReference type="EC" id="2.7.13.3"/>
    </reaction>
</comment>
<sequence>MTEIGSQLKWIKLTCLYEISRDMLAIHCVDELCQKLIEHIKSIWYPSDQIFPFINIDDKSYTEGRIPHGLEHRFSISIITNGKIRGQIGVHCMDQSTVSLMEKEDPIFLQNIAVDLGSWLERNQYLDKKVLLDTARVIESVFDKHAIIAITDNLGIINYANERFCIVSKYSLEELIGQDHRIINSGHHSKDFFLNLWSTISKGETWKGEIKNRAKDGTYYWVATTIVPFLDDAGLPYQYASILNEVTEYKQLEQKMEKQVTELARSNDELEQFAYVVTHDLQEPLRAISSFVQLLKKYCYTQLDQRANNLISHAVAGTERMQQLIDDLLTYAQANANQAFVEIDCEQLLNNVEADLFVTISECSAIITHDHLPVVKGIHFQFIQLFTNLINNALKFQRDQPPKIHVGVEEKRDEWVFLISDNGIGIEKQYLKRIFRVFQRLHSRSDYAGTGIGLAICKKVVEHHGGRIWVNSEFNVGSSFYFTIPKIE</sequence>
<dbReference type="InterPro" id="IPR001610">
    <property type="entry name" value="PAC"/>
</dbReference>
<dbReference type="Pfam" id="PF02518">
    <property type="entry name" value="HATPase_c"/>
    <property type="match status" value="1"/>
</dbReference>
<dbReference type="InterPro" id="IPR003594">
    <property type="entry name" value="HATPase_dom"/>
</dbReference>
<keyword evidence="7" id="KW-0175">Coiled coil</keyword>
<dbReference type="CDD" id="cd00082">
    <property type="entry name" value="HisKA"/>
    <property type="match status" value="1"/>
</dbReference>
<reference evidence="12" key="2">
    <citation type="submission" date="2016-10" db="EMBL/GenBank/DDBJ databases">
        <authorList>
            <person name="Varghese N."/>
            <person name="Submissions S."/>
        </authorList>
    </citation>
    <scope>NUCLEOTIDE SEQUENCE [LARGE SCALE GENOMIC DNA]</scope>
    <source>
        <strain evidence="12">Nm10</strain>
    </source>
</reference>
<dbReference type="InterPro" id="IPR005467">
    <property type="entry name" value="His_kinase_dom"/>
</dbReference>
<comment type="subcellular location">
    <subcellularLocation>
        <location evidence="2">Cell inner membrane</location>
        <topology evidence="2">Multi-pass membrane protein</topology>
    </subcellularLocation>
</comment>
<dbReference type="SMART" id="SM00086">
    <property type="entry name" value="PAC"/>
    <property type="match status" value="1"/>
</dbReference>
<reference evidence="11" key="1">
    <citation type="submission" date="2016-10" db="EMBL/GenBank/DDBJ databases">
        <authorList>
            <person name="de Groot N.N."/>
        </authorList>
    </citation>
    <scope>NUCLEOTIDE SEQUENCE [LARGE SCALE GENOMIC DNA]</scope>
    <source>
        <strain evidence="11">Nm10</strain>
    </source>
</reference>
<dbReference type="CDD" id="cd00130">
    <property type="entry name" value="PAS"/>
    <property type="match status" value="1"/>
</dbReference>
<feature type="coiled-coil region" evidence="7">
    <location>
        <begin position="242"/>
        <end position="269"/>
    </location>
</feature>
<dbReference type="InterPro" id="IPR052162">
    <property type="entry name" value="Sensor_kinase/Photoreceptor"/>
</dbReference>
<dbReference type="InterPro" id="IPR013655">
    <property type="entry name" value="PAS_fold_3"/>
</dbReference>
<accession>A0A0S3AMJ5</accession>
<dbReference type="InterPro" id="IPR036890">
    <property type="entry name" value="HATPase_C_sf"/>
</dbReference>
<evidence type="ECO:0000313" key="12">
    <source>
        <dbReference type="Proteomes" id="UP000182882"/>
    </source>
</evidence>
<dbReference type="Gene3D" id="1.10.287.130">
    <property type="match status" value="1"/>
</dbReference>
<keyword evidence="5" id="KW-0808">Transferase</keyword>
<dbReference type="GO" id="GO:0000155">
    <property type="term" value="F:phosphorelay sensor kinase activity"/>
    <property type="evidence" value="ECO:0007669"/>
    <property type="project" value="InterPro"/>
</dbReference>
<proteinExistence type="predicted"/>
<dbReference type="AlphaFoldDB" id="A0A0S3AMJ5"/>
<evidence type="ECO:0000259" key="8">
    <source>
        <dbReference type="PROSITE" id="PS50109"/>
    </source>
</evidence>
<dbReference type="NCBIfam" id="TIGR00229">
    <property type="entry name" value="sensory_box"/>
    <property type="match status" value="1"/>
</dbReference>
<dbReference type="Pfam" id="PF00512">
    <property type="entry name" value="HisKA"/>
    <property type="match status" value="1"/>
</dbReference>
<keyword evidence="6" id="KW-0418">Kinase</keyword>
<dbReference type="SMART" id="SM00388">
    <property type="entry name" value="HisKA"/>
    <property type="match status" value="1"/>
</dbReference>
<dbReference type="PRINTS" id="PR00344">
    <property type="entry name" value="BCTRLSENSOR"/>
</dbReference>
<dbReference type="SUPFAM" id="SSF55785">
    <property type="entry name" value="PYP-like sensor domain (PAS domain)"/>
    <property type="match status" value="1"/>
</dbReference>
<dbReference type="SMART" id="SM00387">
    <property type="entry name" value="HATPase_c"/>
    <property type="match status" value="1"/>
</dbReference>
<dbReference type="Pfam" id="PF08447">
    <property type="entry name" value="PAS_3"/>
    <property type="match status" value="1"/>
</dbReference>
<evidence type="ECO:0000256" key="1">
    <source>
        <dbReference type="ARBA" id="ARBA00000085"/>
    </source>
</evidence>
<gene>
    <name evidence="10" type="ORF">C8R28_10403</name>
    <name evidence="11" type="ORF">SAMN05216406_1381</name>
</gene>
<dbReference type="InterPro" id="IPR000014">
    <property type="entry name" value="PAS"/>
</dbReference>
<dbReference type="SUPFAM" id="SSF47384">
    <property type="entry name" value="Homodimeric domain of signal transducing histidine kinase"/>
    <property type="match status" value="1"/>
</dbReference>
<evidence type="ECO:0000313" key="11">
    <source>
        <dbReference type="EMBL" id="SDU23809.1"/>
    </source>
</evidence>
<organism evidence="10 13">
    <name type="scientific">Nitrosomonas ureae</name>
    <dbReference type="NCBI Taxonomy" id="44577"/>
    <lineage>
        <taxon>Bacteria</taxon>
        <taxon>Pseudomonadati</taxon>
        <taxon>Pseudomonadota</taxon>
        <taxon>Betaproteobacteria</taxon>
        <taxon>Nitrosomonadales</taxon>
        <taxon>Nitrosomonadaceae</taxon>
        <taxon>Nitrosomonas</taxon>
    </lineage>
</organism>
<dbReference type="FunFam" id="3.30.565.10:FF:000006">
    <property type="entry name" value="Sensor histidine kinase WalK"/>
    <property type="match status" value="1"/>
</dbReference>
<dbReference type="PROSITE" id="PS50113">
    <property type="entry name" value="PAC"/>
    <property type="match status" value="1"/>
</dbReference>
<dbReference type="PANTHER" id="PTHR43304">
    <property type="entry name" value="PHYTOCHROME-LIKE PROTEIN CPH1"/>
    <property type="match status" value="1"/>
</dbReference>